<reference evidence="1" key="1">
    <citation type="submission" date="2023-06" db="EMBL/GenBank/DDBJ databases">
        <authorList>
            <person name="Kurt Z."/>
        </authorList>
    </citation>
    <scope>NUCLEOTIDE SEQUENCE</scope>
</reference>
<accession>A0AA86V2T8</accession>
<dbReference type="EMBL" id="CAXDID020000045">
    <property type="protein sequence ID" value="CAL6002346.1"/>
    <property type="molecule type" value="Genomic_DNA"/>
</dbReference>
<dbReference type="Proteomes" id="UP001642409">
    <property type="component" value="Unassembled WGS sequence"/>
</dbReference>
<proteinExistence type="predicted"/>
<name>A0AA86V2T8_9EUKA</name>
<dbReference type="AlphaFoldDB" id="A0AA86V2T8"/>
<evidence type="ECO:0000313" key="1">
    <source>
        <dbReference type="EMBL" id="CAI9978474.1"/>
    </source>
</evidence>
<reference evidence="2 3" key="2">
    <citation type="submission" date="2024-07" db="EMBL/GenBank/DDBJ databases">
        <authorList>
            <person name="Akdeniz Z."/>
        </authorList>
    </citation>
    <scope>NUCLEOTIDE SEQUENCE [LARGE SCALE GENOMIC DNA]</scope>
</reference>
<gene>
    <name evidence="2" type="ORF">HINF_LOCUS17876</name>
    <name evidence="1" type="ORF">HINF_LOCUS66119</name>
</gene>
<protein>
    <submittedName>
        <fullName evidence="2">Hypothetical_protein</fullName>
    </submittedName>
</protein>
<comment type="caution">
    <text evidence="1">The sequence shown here is derived from an EMBL/GenBank/DDBJ whole genome shotgun (WGS) entry which is preliminary data.</text>
</comment>
<keyword evidence="3" id="KW-1185">Reference proteome</keyword>
<dbReference type="EMBL" id="CATOUU010001185">
    <property type="protein sequence ID" value="CAI9978474.1"/>
    <property type="molecule type" value="Genomic_DNA"/>
</dbReference>
<evidence type="ECO:0000313" key="3">
    <source>
        <dbReference type="Proteomes" id="UP001642409"/>
    </source>
</evidence>
<evidence type="ECO:0000313" key="2">
    <source>
        <dbReference type="EMBL" id="CAL6002346.1"/>
    </source>
</evidence>
<organism evidence="1">
    <name type="scientific">Hexamita inflata</name>
    <dbReference type="NCBI Taxonomy" id="28002"/>
    <lineage>
        <taxon>Eukaryota</taxon>
        <taxon>Metamonada</taxon>
        <taxon>Diplomonadida</taxon>
        <taxon>Hexamitidae</taxon>
        <taxon>Hexamitinae</taxon>
        <taxon>Hexamita</taxon>
    </lineage>
</organism>
<sequence>MTKLLQFNVQTNSISEFSSLELHPNFYKLKCFKITEQNRYLPKEELRKANKIRLIERPNIQLKEIQNLHQSNKTVLDNCKKEINAVLNCANHIQFTSYAAQLFEQLNQPVSQ</sequence>